<name>A0A9J6G3X4_HAELO</name>
<dbReference type="GO" id="GO:0003723">
    <property type="term" value="F:RNA binding"/>
    <property type="evidence" value="ECO:0007669"/>
    <property type="project" value="TreeGrafter"/>
</dbReference>
<feature type="region of interest" description="Disordered" evidence="2">
    <location>
        <begin position="79"/>
        <end position="109"/>
    </location>
</feature>
<dbReference type="PANTHER" id="PTHR34253:SF1">
    <property type="entry name" value="PROTEIN LLP HOMOLOG"/>
    <property type="match status" value="1"/>
</dbReference>
<protein>
    <submittedName>
        <fullName evidence="3">Uncharacterized protein</fullName>
    </submittedName>
</protein>
<feature type="region of interest" description="Disordered" evidence="2">
    <location>
        <begin position="30"/>
        <end position="49"/>
    </location>
</feature>
<accession>A0A9J6G3X4</accession>
<keyword evidence="4" id="KW-1185">Reference proteome</keyword>
<evidence type="ECO:0000256" key="2">
    <source>
        <dbReference type="SAM" id="MobiDB-lite"/>
    </source>
</evidence>
<dbReference type="AlphaFoldDB" id="A0A9J6G3X4"/>
<dbReference type="GO" id="GO:0001099">
    <property type="term" value="F:basal RNA polymerase II transcription machinery binding"/>
    <property type="evidence" value="ECO:0007669"/>
    <property type="project" value="TreeGrafter"/>
</dbReference>
<dbReference type="GO" id="GO:0097484">
    <property type="term" value="P:dendrite extension"/>
    <property type="evidence" value="ECO:0007669"/>
    <property type="project" value="TreeGrafter"/>
</dbReference>
<sequence length="109" mass="12078">MLAAATSKDDVDMSDMCTVVDAKQVTERFTETVSPAEGEAAADEASASMDVDKTVRVFNPKTLKDQHGTYPVWMSQRAIRKLKGQHGRKSQKPGPRKAAKKNKRRKSSR</sequence>
<organism evidence="3 4">
    <name type="scientific">Haemaphysalis longicornis</name>
    <name type="common">Bush tick</name>
    <dbReference type="NCBI Taxonomy" id="44386"/>
    <lineage>
        <taxon>Eukaryota</taxon>
        <taxon>Metazoa</taxon>
        <taxon>Ecdysozoa</taxon>
        <taxon>Arthropoda</taxon>
        <taxon>Chelicerata</taxon>
        <taxon>Arachnida</taxon>
        <taxon>Acari</taxon>
        <taxon>Parasitiformes</taxon>
        <taxon>Ixodida</taxon>
        <taxon>Ixodoidea</taxon>
        <taxon>Ixodidae</taxon>
        <taxon>Haemaphysalinae</taxon>
        <taxon>Haemaphysalis</taxon>
    </lineage>
</organism>
<dbReference type="Pfam" id="PF10169">
    <property type="entry name" value="LLPH"/>
    <property type="match status" value="1"/>
</dbReference>
<dbReference type="VEuPathDB" id="VectorBase:HLOH_046085"/>
<feature type="compositionally biased region" description="Low complexity" evidence="2">
    <location>
        <begin position="34"/>
        <end position="48"/>
    </location>
</feature>
<gene>
    <name evidence="3" type="ORF">HPB48_019347</name>
</gene>
<dbReference type="OMA" id="TDMKDIC"/>
<dbReference type="EMBL" id="JABSTR010000005">
    <property type="protein sequence ID" value="KAH9370218.1"/>
    <property type="molecule type" value="Genomic_DNA"/>
</dbReference>
<comment type="similarity">
    <text evidence="1">Belongs to the learning-associated protein family.</text>
</comment>
<reference evidence="3 4" key="1">
    <citation type="journal article" date="2020" name="Cell">
        <title>Large-Scale Comparative Analyses of Tick Genomes Elucidate Their Genetic Diversity and Vector Capacities.</title>
        <authorList>
            <consortium name="Tick Genome and Microbiome Consortium (TIGMIC)"/>
            <person name="Jia N."/>
            <person name="Wang J."/>
            <person name="Shi W."/>
            <person name="Du L."/>
            <person name="Sun Y."/>
            <person name="Zhan W."/>
            <person name="Jiang J.F."/>
            <person name="Wang Q."/>
            <person name="Zhang B."/>
            <person name="Ji P."/>
            <person name="Bell-Sakyi L."/>
            <person name="Cui X.M."/>
            <person name="Yuan T.T."/>
            <person name="Jiang B.G."/>
            <person name="Yang W.F."/>
            <person name="Lam T.T."/>
            <person name="Chang Q.C."/>
            <person name="Ding S.J."/>
            <person name="Wang X.J."/>
            <person name="Zhu J.G."/>
            <person name="Ruan X.D."/>
            <person name="Zhao L."/>
            <person name="Wei J.T."/>
            <person name="Ye R.Z."/>
            <person name="Que T.C."/>
            <person name="Du C.H."/>
            <person name="Zhou Y.H."/>
            <person name="Cheng J.X."/>
            <person name="Dai P.F."/>
            <person name="Guo W.B."/>
            <person name="Han X.H."/>
            <person name="Huang E.J."/>
            <person name="Li L.F."/>
            <person name="Wei W."/>
            <person name="Gao Y.C."/>
            <person name="Liu J.Z."/>
            <person name="Shao H.Z."/>
            <person name="Wang X."/>
            <person name="Wang C.C."/>
            <person name="Yang T.C."/>
            <person name="Huo Q.B."/>
            <person name="Li W."/>
            <person name="Chen H.Y."/>
            <person name="Chen S.E."/>
            <person name="Zhou L.G."/>
            <person name="Ni X.B."/>
            <person name="Tian J.H."/>
            <person name="Sheng Y."/>
            <person name="Liu T."/>
            <person name="Pan Y.S."/>
            <person name="Xia L.Y."/>
            <person name="Li J."/>
            <person name="Zhao F."/>
            <person name="Cao W.C."/>
        </authorList>
    </citation>
    <scope>NUCLEOTIDE SEQUENCE [LARGE SCALE GENOMIC DNA]</scope>
    <source>
        <strain evidence="3">HaeL-2018</strain>
    </source>
</reference>
<dbReference type="InterPro" id="IPR018784">
    <property type="entry name" value="LLPH-like"/>
</dbReference>
<comment type="caution">
    <text evidence="3">The sequence shown here is derived from an EMBL/GenBank/DDBJ whole genome shotgun (WGS) entry which is preliminary data.</text>
</comment>
<dbReference type="PANTHER" id="PTHR34253">
    <property type="entry name" value="PROTEIN LLP HOMOLOG"/>
    <property type="match status" value="1"/>
</dbReference>
<evidence type="ECO:0000313" key="3">
    <source>
        <dbReference type="EMBL" id="KAH9370218.1"/>
    </source>
</evidence>
<evidence type="ECO:0000313" key="4">
    <source>
        <dbReference type="Proteomes" id="UP000821853"/>
    </source>
</evidence>
<dbReference type="OrthoDB" id="6257894at2759"/>
<evidence type="ECO:0000256" key="1">
    <source>
        <dbReference type="ARBA" id="ARBA00034118"/>
    </source>
</evidence>
<proteinExistence type="inferred from homology"/>
<dbReference type="GO" id="GO:0005730">
    <property type="term" value="C:nucleolus"/>
    <property type="evidence" value="ECO:0007669"/>
    <property type="project" value="TreeGrafter"/>
</dbReference>
<dbReference type="Proteomes" id="UP000821853">
    <property type="component" value="Chromosome 3"/>
</dbReference>